<dbReference type="InterPro" id="IPR050319">
    <property type="entry name" value="ABC_transp_ATP-bind"/>
</dbReference>
<dbReference type="PROSITE" id="PS50893">
    <property type="entry name" value="ABC_TRANSPORTER_2"/>
    <property type="match status" value="1"/>
</dbReference>
<dbReference type="PANTHER" id="PTHR43776:SF7">
    <property type="entry name" value="D,D-DIPEPTIDE TRANSPORT ATP-BINDING PROTEIN DDPF-RELATED"/>
    <property type="match status" value="1"/>
</dbReference>
<keyword evidence="2" id="KW-0813">Transport</keyword>
<evidence type="ECO:0000256" key="5">
    <source>
        <dbReference type="SAM" id="MobiDB-lite"/>
    </source>
</evidence>
<name>A0A2H1KBS8_BREAU</name>
<dbReference type="GO" id="GO:0005524">
    <property type="term" value="F:ATP binding"/>
    <property type="evidence" value="ECO:0007669"/>
    <property type="project" value="UniProtKB-KW"/>
</dbReference>
<dbReference type="EMBL" id="FXZG01000021">
    <property type="protein sequence ID" value="SMX97109.1"/>
    <property type="molecule type" value="Genomic_DNA"/>
</dbReference>
<dbReference type="InterPro" id="IPR017871">
    <property type="entry name" value="ABC_transporter-like_CS"/>
</dbReference>
<evidence type="ECO:0000256" key="1">
    <source>
        <dbReference type="ARBA" id="ARBA00005417"/>
    </source>
</evidence>
<dbReference type="SUPFAM" id="SSF52540">
    <property type="entry name" value="P-loop containing nucleoside triphosphate hydrolases"/>
    <property type="match status" value="1"/>
</dbReference>
<gene>
    <name evidence="7" type="ORF">BAUR920_03021</name>
</gene>
<dbReference type="SMART" id="SM00382">
    <property type="entry name" value="AAA"/>
    <property type="match status" value="1"/>
</dbReference>
<proteinExistence type="inferred from homology"/>
<reference evidence="8" key="1">
    <citation type="submission" date="2017-03" db="EMBL/GenBank/DDBJ databases">
        <authorList>
            <person name="Monnet C."/>
        </authorList>
    </citation>
    <scope>NUCLEOTIDE SEQUENCE [LARGE SCALE GENOMIC DNA]</scope>
    <source>
        <strain evidence="8">CNRZ 920</strain>
    </source>
</reference>
<evidence type="ECO:0000259" key="6">
    <source>
        <dbReference type="PROSITE" id="PS50893"/>
    </source>
</evidence>
<dbReference type="GO" id="GO:0016887">
    <property type="term" value="F:ATP hydrolysis activity"/>
    <property type="evidence" value="ECO:0007669"/>
    <property type="project" value="InterPro"/>
</dbReference>
<protein>
    <submittedName>
        <fullName evidence="7">ABC transporter</fullName>
    </submittedName>
</protein>
<dbReference type="Proteomes" id="UP000234289">
    <property type="component" value="Unassembled WGS sequence"/>
</dbReference>
<feature type="region of interest" description="Disordered" evidence="5">
    <location>
        <begin position="1"/>
        <end position="38"/>
    </location>
</feature>
<keyword evidence="3" id="KW-0547">Nucleotide-binding</keyword>
<sequence length="308" mass="33092">MTTRLLAQGDDASRPGTGSGDGSSSSSSTSSGRVSSAGSGLKAENITVTFGRGERAFTAVDDVSIEVAPGEIVGLVGESGSGKSTVSRVICGLQRDYSGTISFNGHELEPKRSAKQWRVVQMVFQDPFASLDPRYTVRSTLTEVIRHHKLASGAGLKRRCAELMDMVRLPVEFLDRTPTAMSGGQRQRVAIARALAVQPEVIVADEAVSALDVSVQAEIIALFARLREELGLSILFISHDLAVVKSLCERVCVIHNGVLVESSSTAEIFHNPREDYTKSLLQAIPRFDSAFLERAPERRTTSSSEGGR</sequence>
<feature type="domain" description="ABC transporter" evidence="6">
    <location>
        <begin position="41"/>
        <end position="281"/>
    </location>
</feature>
<dbReference type="PROSITE" id="PS00211">
    <property type="entry name" value="ABC_TRANSPORTER_1"/>
    <property type="match status" value="1"/>
</dbReference>
<evidence type="ECO:0000256" key="4">
    <source>
        <dbReference type="ARBA" id="ARBA00022840"/>
    </source>
</evidence>
<evidence type="ECO:0000313" key="8">
    <source>
        <dbReference type="Proteomes" id="UP000234289"/>
    </source>
</evidence>
<dbReference type="Pfam" id="PF00005">
    <property type="entry name" value="ABC_tran"/>
    <property type="match status" value="1"/>
</dbReference>
<dbReference type="AlphaFoldDB" id="A0A2H1KBS8"/>
<feature type="compositionally biased region" description="Low complexity" evidence="5">
    <location>
        <begin position="22"/>
        <end position="38"/>
    </location>
</feature>
<dbReference type="InterPro" id="IPR003593">
    <property type="entry name" value="AAA+_ATPase"/>
</dbReference>
<dbReference type="Gene3D" id="3.40.50.300">
    <property type="entry name" value="P-loop containing nucleotide triphosphate hydrolases"/>
    <property type="match status" value="1"/>
</dbReference>
<accession>A0A2H1KBS8</accession>
<evidence type="ECO:0000256" key="2">
    <source>
        <dbReference type="ARBA" id="ARBA00022448"/>
    </source>
</evidence>
<organism evidence="7 8">
    <name type="scientific">Brevibacterium aurantiacum</name>
    <dbReference type="NCBI Taxonomy" id="273384"/>
    <lineage>
        <taxon>Bacteria</taxon>
        <taxon>Bacillati</taxon>
        <taxon>Actinomycetota</taxon>
        <taxon>Actinomycetes</taxon>
        <taxon>Micrococcales</taxon>
        <taxon>Brevibacteriaceae</taxon>
        <taxon>Brevibacterium</taxon>
    </lineage>
</organism>
<comment type="similarity">
    <text evidence="1">Belongs to the ABC transporter superfamily.</text>
</comment>
<dbReference type="GeneID" id="60908005"/>
<dbReference type="RefSeq" id="WP_101639436.1">
    <property type="nucleotide sequence ID" value="NZ_CP025333.1"/>
</dbReference>
<evidence type="ECO:0000313" key="7">
    <source>
        <dbReference type="EMBL" id="SMX97109.1"/>
    </source>
</evidence>
<dbReference type="GO" id="GO:0055085">
    <property type="term" value="P:transmembrane transport"/>
    <property type="evidence" value="ECO:0007669"/>
    <property type="project" value="UniProtKB-ARBA"/>
</dbReference>
<dbReference type="InterPro" id="IPR003439">
    <property type="entry name" value="ABC_transporter-like_ATP-bd"/>
</dbReference>
<dbReference type="CDD" id="cd03257">
    <property type="entry name" value="ABC_NikE_OppD_transporters"/>
    <property type="match status" value="1"/>
</dbReference>
<keyword evidence="4" id="KW-0067">ATP-binding</keyword>
<evidence type="ECO:0000256" key="3">
    <source>
        <dbReference type="ARBA" id="ARBA00022741"/>
    </source>
</evidence>
<dbReference type="InterPro" id="IPR027417">
    <property type="entry name" value="P-loop_NTPase"/>
</dbReference>
<dbReference type="PANTHER" id="PTHR43776">
    <property type="entry name" value="TRANSPORT ATP-BINDING PROTEIN"/>
    <property type="match status" value="1"/>
</dbReference>